<keyword evidence="3" id="KW-1185">Reference proteome</keyword>
<organism evidence="2 3">
    <name type="scientific">Paractinoplanes toevensis</name>
    <dbReference type="NCBI Taxonomy" id="571911"/>
    <lineage>
        <taxon>Bacteria</taxon>
        <taxon>Bacillati</taxon>
        <taxon>Actinomycetota</taxon>
        <taxon>Actinomycetes</taxon>
        <taxon>Micromonosporales</taxon>
        <taxon>Micromonosporaceae</taxon>
        <taxon>Paractinoplanes</taxon>
    </lineage>
</organism>
<dbReference type="Pfam" id="PF24315">
    <property type="entry name" value="DUF7489"/>
    <property type="match status" value="1"/>
</dbReference>
<evidence type="ECO:0000313" key="3">
    <source>
        <dbReference type="Proteomes" id="UP000677082"/>
    </source>
</evidence>
<dbReference type="Proteomes" id="UP000677082">
    <property type="component" value="Unassembled WGS sequence"/>
</dbReference>
<comment type="caution">
    <text evidence="2">The sequence shown here is derived from an EMBL/GenBank/DDBJ whole genome shotgun (WGS) entry which is preliminary data.</text>
</comment>
<protein>
    <recommendedName>
        <fullName evidence="1">DUF7489 domain-containing protein</fullName>
    </recommendedName>
</protein>
<dbReference type="InterPro" id="IPR055912">
    <property type="entry name" value="DUF7489"/>
</dbReference>
<evidence type="ECO:0000313" key="2">
    <source>
        <dbReference type="EMBL" id="GIM88940.1"/>
    </source>
</evidence>
<sequence length="66" mass="7326">MTKEAWDGTVTKKSRGLLDGSSMYRRLELRLTDGSTVKVRVSRDLWDAVSEGDQVTKAAGEDPVKQ</sequence>
<dbReference type="EMBL" id="BOQN01000010">
    <property type="protein sequence ID" value="GIM88940.1"/>
    <property type="molecule type" value="Genomic_DNA"/>
</dbReference>
<feature type="domain" description="DUF7489" evidence="1">
    <location>
        <begin position="2"/>
        <end position="65"/>
    </location>
</feature>
<dbReference type="RefSeq" id="WP_213004920.1">
    <property type="nucleotide sequence ID" value="NZ_BOQN01000010.1"/>
</dbReference>
<proteinExistence type="predicted"/>
<reference evidence="2 3" key="1">
    <citation type="submission" date="2021-03" db="EMBL/GenBank/DDBJ databases">
        <title>Whole genome shotgun sequence of Actinoplanes toevensis NBRC 105298.</title>
        <authorList>
            <person name="Komaki H."/>
            <person name="Tamura T."/>
        </authorList>
    </citation>
    <scope>NUCLEOTIDE SEQUENCE [LARGE SCALE GENOMIC DNA]</scope>
    <source>
        <strain evidence="2 3">NBRC 105298</strain>
    </source>
</reference>
<dbReference type="AlphaFoldDB" id="A0A919W1Y8"/>
<evidence type="ECO:0000259" key="1">
    <source>
        <dbReference type="Pfam" id="PF24315"/>
    </source>
</evidence>
<name>A0A919W1Y8_9ACTN</name>
<accession>A0A919W1Y8</accession>
<gene>
    <name evidence="2" type="ORF">Ato02nite_007330</name>
</gene>